<protein>
    <submittedName>
        <fullName evidence="7">Spore germination protein</fullName>
    </submittedName>
</protein>
<feature type="transmembrane region" description="Helical" evidence="6">
    <location>
        <begin position="386"/>
        <end position="405"/>
    </location>
</feature>
<keyword evidence="6" id="KW-0812">Transmembrane</keyword>
<proteinExistence type="inferred from homology"/>
<name>A0A9X2DPX9_9BACI</name>
<comment type="caution">
    <text evidence="7">The sequence shown here is derived from an EMBL/GenBank/DDBJ whole genome shotgun (WGS) entry which is preliminary data.</text>
</comment>
<dbReference type="RefSeq" id="WP_251221787.1">
    <property type="nucleotide sequence ID" value="NZ_JAMBOL010000001.1"/>
</dbReference>
<reference evidence="7" key="1">
    <citation type="submission" date="2022-05" db="EMBL/GenBank/DDBJ databases">
        <title>Comparative Genomics of Spacecraft Associated Microbes.</title>
        <authorList>
            <person name="Tran M.T."/>
            <person name="Wright A."/>
            <person name="Seuylemezian A."/>
            <person name="Eisen J."/>
            <person name="Coil D."/>
        </authorList>
    </citation>
    <scope>NUCLEOTIDE SEQUENCE</scope>
    <source>
        <strain evidence="7">214.1.1</strain>
    </source>
</reference>
<evidence type="ECO:0000256" key="5">
    <source>
        <dbReference type="SAM" id="MobiDB-lite"/>
    </source>
</evidence>
<dbReference type="EMBL" id="JAMBOL010000001">
    <property type="protein sequence ID" value="MCM3712948.1"/>
    <property type="molecule type" value="Genomic_DNA"/>
</dbReference>
<dbReference type="GO" id="GO:0009847">
    <property type="term" value="P:spore germination"/>
    <property type="evidence" value="ECO:0007669"/>
    <property type="project" value="UniProtKB-UniRule"/>
</dbReference>
<dbReference type="InterPro" id="IPR050768">
    <property type="entry name" value="UPF0353/GerABKA_families"/>
</dbReference>
<feature type="region of interest" description="Disordered" evidence="5">
    <location>
        <begin position="477"/>
        <end position="504"/>
    </location>
</feature>
<evidence type="ECO:0000313" key="7">
    <source>
        <dbReference type="EMBL" id="MCM3712948.1"/>
    </source>
</evidence>
<evidence type="ECO:0000256" key="2">
    <source>
        <dbReference type="ARBA" id="ARBA00005278"/>
    </source>
</evidence>
<keyword evidence="3 4" id="KW-0472">Membrane</keyword>
<dbReference type="AlphaFoldDB" id="A0A9X2DPX9"/>
<keyword evidence="8" id="KW-1185">Reference proteome</keyword>
<keyword evidence="6" id="KW-1133">Transmembrane helix</keyword>
<gene>
    <name evidence="7" type="ORF">M3202_02560</name>
</gene>
<evidence type="ECO:0000256" key="3">
    <source>
        <dbReference type="ARBA" id="ARBA00023136"/>
    </source>
</evidence>
<dbReference type="Pfam" id="PF03323">
    <property type="entry name" value="GerA"/>
    <property type="match status" value="1"/>
</dbReference>
<accession>A0A9X2DPX9</accession>
<feature type="transmembrane region" description="Helical" evidence="6">
    <location>
        <begin position="417"/>
        <end position="441"/>
    </location>
</feature>
<evidence type="ECO:0000256" key="4">
    <source>
        <dbReference type="PIRNR" id="PIRNR005690"/>
    </source>
</evidence>
<dbReference type="Proteomes" id="UP001139179">
    <property type="component" value="Unassembled WGS sequence"/>
</dbReference>
<dbReference type="PANTHER" id="PTHR22550">
    <property type="entry name" value="SPORE GERMINATION PROTEIN"/>
    <property type="match status" value="1"/>
</dbReference>
<comment type="subcellular location">
    <subcellularLocation>
        <location evidence="4">Cell membrane</location>
    </subcellularLocation>
    <subcellularLocation>
        <location evidence="1">Membrane</location>
        <topology evidence="1">Multi-pass membrane protein</topology>
    </subcellularLocation>
</comment>
<evidence type="ECO:0000256" key="1">
    <source>
        <dbReference type="ARBA" id="ARBA00004141"/>
    </source>
</evidence>
<comment type="similarity">
    <text evidence="2 4">Belongs to the GerABKA family.</text>
</comment>
<dbReference type="PIRSF" id="PIRSF005690">
    <property type="entry name" value="GerBA"/>
    <property type="match status" value="1"/>
</dbReference>
<evidence type="ECO:0000313" key="8">
    <source>
        <dbReference type="Proteomes" id="UP001139179"/>
    </source>
</evidence>
<organism evidence="7 8">
    <name type="scientific">Halalkalibacter oceani</name>
    <dbReference type="NCBI Taxonomy" id="1653776"/>
    <lineage>
        <taxon>Bacteria</taxon>
        <taxon>Bacillati</taxon>
        <taxon>Bacillota</taxon>
        <taxon>Bacilli</taxon>
        <taxon>Bacillales</taxon>
        <taxon>Bacillaceae</taxon>
        <taxon>Halalkalibacter</taxon>
    </lineage>
</organism>
<evidence type="ECO:0000256" key="6">
    <source>
        <dbReference type="SAM" id="Phobius"/>
    </source>
</evidence>
<dbReference type="GO" id="GO:0005886">
    <property type="term" value="C:plasma membrane"/>
    <property type="evidence" value="ECO:0007669"/>
    <property type="project" value="UniProtKB-SubCell"/>
</dbReference>
<dbReference type="InterPro" id="IPR004995">
    <property type="entry name" value="Spore_Ger"/>
</dbReference>
<dbReference type="PANTHER" id="PTHR22550:SF5">
    <property type="entry name" value="LEUCINE ZIPPER PROTEIN 4"/>
    <property type="match status" value="1"/>
</dbReference>
<feature type="compositionally biased region" description="Basic residues" evidence="5">
    <location>
        <begin position="484"/>
        <end position="497"/>
    </location>
</feature>
<sequence>MSWFTLKKRLAIPTKQTDPEEPITTIIQQAISSSDFSHYQLLTPSRSVWLSFYHTLVDKDSLHEELIKKLQSNPFSTLEEIKTFVTLGTLQLSSDAKQVSDALMRGHVCLQFEECDPLCLLIPIPTDTKRDISIPEVEFSVVGPKESFVESLDVNIFLVRKRIPVPELRTTEFIIGNLSRSRVCVLYIESIANEENVRTMIQRVSDIQFDQVIDSSFINQMIEDNSASPFPQFIDTERPDRVAAALSEGKVIVLVDGSPQAITGPTTLIEFFAAFEDYFMSWHIASVLRSIRLFSVWFSIFATPLYVSVLTYHAEIVPQDLLATIILSRSAIPFPPILEALFLEVTIELLREAGARLPTKVGQTIGIVGGIVIGTAAVEAGLTSNILLIIVALAALASFTTPVYRMGNTIRLLRFPFIIAAQLWGLIALSVLFCFLLIHLLTLSSLGRPYLAPLYPPRLADFKDAFYRLPFNFQSERPQQLQTKKSKRFNAKKAKKKKDIDEGL</sequence>
<feature type="transmembrane region" description="Helical" evidence="6">
    <location>
        <begin position="362"/>
        <end position="380"/>
    </location>
</feature>